<feature type="transmembrane region" description="Helical" evidence="7">
    <location>
        <begin position="34"/>
        <end position="52"/>
    </location>
</feature>
<evidence type="ECO:0000313" key="8">
    <source>
        <dbReference type="EMBL" id="MBO1265761.1"/>
    </source>
</evidence>
<feature type="coiled-coil region" evidence="6">
    <location>
        <begin position="183"/>
        <end position="210"/>
    </location>
</feature>
<evidence type="ECO:0000256" key="1">
    <source>
        <dbReference type="ARBA" id="ARBA00004651"/>
    </source>
</evidence>
<evidence type="ECO:0000256" key="7">
    <source>
        <dbReference type="SAM" id="Phobius"/>
    </source>
</evidence>
<keyword evidence="5 7" id="KW-0472">Membrane</keyword>
<proteinExistence type="predicted"/>
<dbReference type="RefSeq" id="WP_207600283.1">
    <property type="nucleotide sequence ID" value="NZ_JAFNJU010000009.1"/>
</dbReference>
<evidence type="ECO:0000256" key="5">
    <source>
        <dbReference type="ARBA" id="ARBA00023136"/>
    </source>
</evidence>
<feature type="transmembrane region" description="Helical" evidence="7">
    <location>
        <begin position="12"/>
        <end position="28"/>
    </location>
</feature>
<keyword evidence="4 7" id="KW-1133">Transmembrane helix</keyword>
<name>A0A939H9Q6_9CLOT</name>
<evidence type="ECO:0000256" key="4">
    <source>
        <dbReference type="ARBA" id="ARBA00022989"/>
    </source>
</evidence>
<accession>A0A939H9Q6</accession>
<keyword evidence="9" id="KW-1185">Reference proteome</keyword>
<reference evidence="8" key="1">
    <citation type="submission" date="2021-03" db="EMBL/GenBank/DDBJ databases">
        <title>Proteiniclasticum marinus sp. nov., isolated from tidal flat sediment.</title>
        <authorList>
            <person name="Namirimu T."/>
            <person name="Yang J.-A."/>
            <person name="Yang S.-H."/>
            <person name="Kim Y.-J."/>
            <person name="Kwon K.K."/>
        </authorList>
    </citation>
    <scope>NUCLEOTIDE SEQUENCE</scope>
    <source>
        <strain evidence="8">SCR006</strain>
    </source>
</reference>
<gene>
    <name evidence="8" type="ORF">J3A84_12045</name>
</gene>
<feature type="transmembrane region" description="Helical" evidence="7">
    <location>
        <begin position="105"/>
        <end position="125"/>
    </location>
</feature>
<evidence type="ECO:0000256" key="2">
    <source>
        <dbReference type="ARBA" id="ARBA00022475"/>
    </source>
</evidence>
<dbReference type="PANTHER" id="PTHR30509:SF9">
    <property type="entry name" value="MULTIDRUG RESISTANCE PROTEIN MDTO"/>
    <property type="match status" value="1"/>
</dbReference>
<keyword evidence="3 7" id="KW-0812">Transmembrane</keyword>
<evidence type="ECO:0000256" key="6">
    <source>
        <dbReference type="SAM" id="Coils"/>
    </source>
</evidence>
<dbReference type="Pfam" id="PF06081">
    <property type="entry name" value="ArAE_1"/>
    <property type="match status" value="1"/>
</dbReference>
<organism evidence="8 9">
    <name type="scientific">Proteiniclasticum aestuarii</name>
    <dbReference type="NCBI Taxonomy" id="2817862"/>
    <lineage>
        <taxon>Bacteria</taxon>
        <taxon>Bacillati</taxon>
        <taxon>Bacillota</taxon>
        <taxon>Clostridia</taxon>
        <taxon>Eubacteriales</taxon>
        <taxon>Clostridiaceae</taxon>
        <taxon>Proteiniclasticum</taxon>
    </lineage>
</organism>
<keyword evidence="2" id="KW-1003">Cell membrane</keyword>
<dbReference type="EMBL" id="JAFNJU010000009">
    <property type="protein sequence ID" value="MBO1265761.1"/>
    <property type="molecule type" value="Genomic_DNA"/>
</dbReference>
<feature type="transmembrane region" description="Helical" evidence="7">
    <location>
        <begin position="131"/>
        <end position="148"/>
    </location>
</feature>
<dbReference type="InterPro" id="IPR010343">
    <property type="entry name" value="ArAE_1"/>
</dbReference>
<comment type="caution">
    <text evidence="8">The sequence shown here is derived from an EMBL/GenBank/DDBJ whole genome shotgun (WGS) entry which is preliminary data.</text>
</comment>
<sequence>MMKNRLIGMRTIKTALVVIISYIVSSLINEELSFALIYAAVICVETSVVSSVKIGYNRVLGTVIGGVIGLIMNYVPLYGGITMAIGIIITIMFTNLLNIKKATGIAITLVVIIIIGSSDTSPAIYAMQRTLDTIIGIVIATLVNMMIYPPDQMRMVRESFEHYKHTAKEIVSEVLLYDIDNGLATLTKELDDFREKYDSLSKELKILKKYDMEDYEYYTQMIEASEKVLIYTEAISLSDPDVKMTADNNQKLTKILAQDMKQTEFVDLDSSTREDMIFNYNLAKLISALEKILRVRVVRTDQN</sequence>
<keyword evidence="6" id="KW-0175">Coiled coil</keyword>
<dbReference type="PANTHER" id="PTHR30509">
    <property type="entry name" value="P-HYDROXYBENZOIC ACID EFFLUX PUMP SUBUNIT-RELATED"/>
    <property type="match status" value="1"/>
</dbReference>
<evidence type="ECO:0000256" key="3">
    <source>
        <dbReference type="ARBA" id="ARBA00022692"/>
    </source>
</evidence>
<protein>
    <submittedName>
        <fullName evidence="8">Aromatic acid exporter family protein</fullName>
    </submittedName>
</protein>
<dbReference type="GO" id="GO:0005886">
    <property type="term" value="C:plasma membrane"/>
    <property type="evidence" value="ECO:0007669"/>
    <property type="project" value="UniProtKB-SubCell"/>
</dbReference>
<dbReference type="AlphaFoldDB" id="A0A939H9Q6"/>
<evidence type="ECO:0000313" key="9">
    <source>
        <dbReference type="Proteomes" id="UP000664218"/>
    </source>
</evidence>
<dbReference type="Proteomes" id="UP000664218">
    <property type="component" value="Unassembled WGS sequence"/>
</dbReference>
<feature type="transmembrane region" description="Helical" evidence="7">
    <location>
        <begin position="59"/>
        <end position="75"/>
    </location>
</feature>
<comment type="subcellular location">
    <subcellularLocation>
        <location evidence="1">Cell membrane</location>
        <topology evidence="1">Multi-pass membrane protein</topology>
    </subcellularLocation>
</comment>